<dbReference type="GO" id="GO:0004620">
    <property type="term" value="F:phospholipase activity"/>
    <property type="evidence" value="ECO:0007669"/>
    <property type="project" value="TreeGrafter"/>
</dbReference>
<evidence type="ECO:0000313" key="2">
    <source>
        <dbReference type="EMBL" id="KAG2496975.1"/>
    </source>
</evidence>
<dbReference type="GO" id="GO:0005783">
    <property type="term" value="C:endoplasmic reticulum"/>
    <property type="evidence" value="ECO:0007669"/>
    <property type="project" value="TreeGrafter"/>
</dbReference>
<name>A0A836C1P3_9CHLO</name>
<reference evidence="2" key="1">
    <citation type="journal article" date="2020" name="bioRxiv">
        <title>Comparative genomics of Chlamydomonas.</title>
        <authorList>
            <person name="Craig R.J."/>
            <person name="Hasan A.R."/>
            <person name="Ness R.W."/>
            <person name="Keightley P.D."/>
        </authorList>
    </citation>
    <scope>NUCLEOTIDE SEQUENCE</scope>
    <source>
        <strain evidence="2">CCAP 11/70</strain>
    </source>
</reference>
<comment type="caution">
    <text evidence="2">The sequence shown here is derived from an EMBL/GenBank/DDBJ whole genome shotgun (WGS) entry which is preliminary data.</text>
</comment>
<accession>A0A836C1P3</accession>
<dbReference type="Proteomes" id="UP000612055">
    <property type="component" value="Unassembled WGS sequence"/>
</dbReference>
<dbReference type="PANTHER" id="PTHR12393">
    <property type="entry name" value="SPHINGOMYELIN PHOSPHODIESTERASE RELATED"/>
    <property type="match status" value="1"/>
</dbReference>
<organism evidence="2 3">
    <name type="scientific">Edaphochlamys debaryana</name>
    <dbReference type="NCBI Taxonomy" id="47281"/>
    <lineage>
        <taxon>Eukaryota</taxon>
        <taxon>Viridiplantae</taxon>
        <taxon>Chlorophyta</taxon>
        <taxon>core chlorophytes</taxon>
        <taxon>Chlorophyceae</taxon>
        <taxon>CS clade</taxon>
        <taxon>Chlamydomonadales</taxon>
        <taxon>Chlamydomonadales incertae sedis</taxon>
        <taxon>Edaphochlamys</taxon>
    </lineage>
</organism>
<dbReference type="GO" id="GO:0016020">
    <property type="term" value="C:membrane"/>
    <property type="evidence" value="ECO:0007669"/>
    <property type="project" value="TreeGrafter"/>
</dbReference>
<feature type="compositionally biased region" description="Low complexity" evidence="1">
    <location>
        <begin position="214"/>
        <end position="224"/>
    </location>
</feature>
<proteinExistence type="predicted"/>
<keyword evidence="3" id="KW-1185">Reference proteome</keyword>
<feature type="region of interest" description="Disordered" evidence="1">
    <location>
        <begin position="256"/>
        <end position="296"/>
    </location>
</feature>
<feature type="region of interest" description="Disordered" evidence="1">
    <location>
        <begin position="214"/>
        <end position="243"/>
    </location>
</feature>
<dbReference type="GO" id="GO:0030149">
    <property type="term" value="P:sphingolipid catabolic process"/>
    <property type="evidence" value="ECO:0007669"/>
    <property type="project" value="TreeGrafter"/>
</dbReference>
<dbReference type="OrthoDB" id="63514at2759"/>
<sequence>MPQPGSARCDASLVWTPHYLERIASLLGLNETACLRLVNNAAAECFSGKAATIRLSQPVPRWAFQQRWEPPRSCRALTTAQRVKLVQLTASSNDVPNLEVALTAAEVKLLPDLILPAAAAGAMHACRYLSERLGAAVPWTDIAKAAAETGKDAVVWWALERVKQAGGAEGVWEAAGSAARGGHVALLDQLLAEAQEGATRSAAARAAEAAAAARREAWAPAPQQARRELEAAGSHEGGRDGDLGLEDAAVEDAAVEDDAWEDVSEEDEDEEDNDSEAEEDDNEADEEEEQDEDDDCVAKYGRGVIAKAMLGCDLATVQRLIASELGGPGGLSGWSSVGLHSAMTNALSSSTLDWAAKADLVIAAKPGISCSKWYFSMALRLGGEGLERRFAWLKAHGFVPAKAGCPEEVMRTTAAGGRLAALQWLLAEGLSTDAAMQLQLSSAAAGGGHVEVLRFMHQPGSGSAAACELLAELGCPKPDDGGPYLPALWSVPREQQAWWLYPVLKRLGLSYGNLGPRLFMGALERGAPLGLLRQLVAEGFPVPSWAEVRHALLKRVPYADDADVAAWVEGELELERLERQS</sequence>
<protein>
    <submittedName>
        <fullName evidence="2">Uncharacterized protein</fullName>
    </submittedName>
</protein>
<dbReference type="PANTHER" id="PTHR12393:SF6">
    <property type="entry name" value="SPHINGOMYELIN PHOSPHODIESTERASE 2"/>
    <property type="match status" value="1"/>
</dbReference>
<dbReference type="EMBL" id="JAEHOE010000016">
    <property type="protein sequence ID" value="KAG2496975.1"/>
    <property type="molecule type" value="Genomic_DNA"/>
</dbReference>
<dbReference type="GO" id="GO:0046513">
    <property type="term" value="P:ceramide biosynthetic process"/>
    <property type="evidence" value="ECO:0007669"/>
    <property type="project" value="TreeGrafter"/>
</dbReference>
<dbReference type="GO" id="GO:0071944">
    <property type="term" value="C:cell periphery"/>
    <property type="evidence" value="ECO:0007669"/>
    <property type="project" value="TreeGrafter"/>
</dbReference>
<dbReference type="AlphaFoldDB" id="A0A836C1P3"/>
<evidence type="ECO:0000256" key="1">
    <source>
        <dbReference type="SAM" id="MobiDB-lite"/>
    </source>
</evidence>
<evidence type="ECO:0000313" key="3">
    <source>
        <dbReference type="Proteomes" id="UP000612055"/>
    </source>
</evidence>
<feature type="compositionally biased region" description="Acidic residues" evidence="1">
    <location>
        <begin position="256"/>
        <end position="295"/>
    </location>
</feature>
<gene>
    <name evidence="2" type="ORF">HYH03_004981</name>
</gene>